<name>A0A6L3T2J9_9HYPH</name>
<gene>
    <name evidence="2" type="ORF">F6X53_05095</name>
</gene>
<evidence type="ECO:0008006" key="4">
    <source>
        <dbReference type="Google" id="ProtNLM"/>
    </source>
</evidence>
<organism evidence="2 3">
    <name type="scientific">Methylobacterium soli</name>
    <dbReference type="NCBI Taxonomy" id="553447"/>
    <lineage>
        <taxon>Bacteria</taxon>
        <taxon>Pseudomonadati</taxon>
        <taxon>Pseudomonadota</taxon>
        <taxon>Alphaproteobacteria</taxon>
        <taxon>Hyphomicrobiales</taxon>
        <taxon>Methylobacteriaceae</taxon>
        <taxon>Methylobacterium</taxon>
    </lineage>
</organism>
<dbReference type="Proteomes" id="UP000474159">
    <property type="component" value="Unassembled WGS sequence"/>
</dbReference>
<proteinExistence type="predicted"/>
<accession>A0A6L3T2J9</accession>
<keyword evidence="1" id="KW-0732">Signal</keyword>
<feature type="signal peptide" evidence="1">
    <location>
        <begin position="1"/>
        <end position="23"/>
    </location>
</feature>
<dbReference type="OrthoDB" id="7997566at2"/>
<keyword evidence="3" id="KW-1185">Reference proteome</keyword>
<evidence type="ECO:0000313" key="3">
    <source>
        <dbReference type="Proteomes" id="UP000474159"/>
    </source>
</evidence>
<comment type="caution">
    <text evidence="2">The sequence shown here is derived from an EMBL/GenBank/DDBJ whole genome shotgun (WGS) entry which is preliminary data.</text>
</comment>
<dbReference type="EMBL" id="VZZK01000004">
    <property type="protein sequence ID" value="KAB1080741.1"/>
    <property type="molecule type" value="Genomic_DNA"/>
</dbReference>
<dbReference type="AlphaFoldDB" id="A0A6L3T2J9"/>
<sequence>MQSAYSLTVIALLAATTITPAQARDPVRPTDRLQTFCTADYVRLCPDIDPHAPEMEACFRKNIDDVSPGCRAAVAEYKSTTANGSRAASPER</sequence>
<feature type="chain" id="PRO_5026729676" description="3',5'-cyclic-nucleotide phosphodiesterase" evidence="1">
    <location>
        <begin position="24"/>
        <end position="92"/>
    </location>
</feature>
<reference evidence="2 3" key="1">
    <citation type="submission" date="2019-09" db="EMBL/GenBank/DDBJ databases">
        <title>YIM 48816 draft genome.</title>
        <authorList>
            <person name="Jiang L."/>
        </authorList>
    </citation>
    <scope>NUCLEOTIDE SEQUENCE [LARGE SCALE GENOMIC DNA]</scope>
    <source>
        <strain evidence="2 3">YIM 48816</strain>
    </source>
</reference>
<protein>
    <recommendedName>
        <fullName evidence="4">3',5'-cyclic-nucleotide phosphodiesterase</fullName>
    </recommendedName>
</protein>
<evidence type="ECO:0000313" key="2">
    <source>
        <dbReference type="EMBL" id="KAB1080741.1"/>
    </source>
</evidence>
<evidence type="ECO:0000256" key="1">
    <source>
        <dbReference type="SAM" id="SignalP"/>
    </source>
</evidence>